<dbReference type="AlphaFoldDB" id="A0A1Y0CMG9"/>
<evidence type="ECO:0000256" key="14">
    <source>
        <dbReference type="ARBA" id="ARBA00049229"/>
    </source>
</evidence>
<comment type="cofactor">
    <cofactor evidence="1 16">
        <name>pyridoxal 5'-phosphate</name>
        <dbReference type="ChEBI" id="CHEBI:597326"/>
    </cofactor>
</comment>
<dbReference type="SUPFAM" id="SSF56752">
    <property type="entry name" value="D-aminoacid aminotransferase-like PLP-dependent enzymes"/>
    <property type="match status" value="1"/>
</dbReference>
<dbReference type="EC" id="2.6.1.42" evidence="17"/>
<evidence type="ECO:0000256" key="12">
    <source>
        <dbReference type="ARBA" id="ARBA00048212"/>
    </source>
</evidence>
<protein>
    <recommendedName>
        <fullName evidence="17">Branched-chain-amino-acid aminotransferase</fullName>
        <shortName evidence="17">BCAT</shortName>
        <ecNumber evidence="17">2.6.1.42</ecNumber>
    </recommendedName>
</protein>
<dbReference type="InterPro" id="IPR043132">
    <property type="entry name" value="BCAT-like_C"/>
</dbReference>
<evidence type="ECO:0000256" key="15">
    <source>
        <dbReference type="RuleBase" id="RU004106"/>
    </source>
</evidence>
<organism evidence="19 21">
    <name type="scientific">Sutcliffiella horikoshii</name>
    <dbReference type="NCBI Taxonomy" id="79883"/>
    <lineage>
        <taxon>Bacteria</taxon>
        <taxon>Bacillati</taxon>
        <taxon>Bacillota</taxon>
        <taxon>Bacilli</taxon>
        <taxon>Bacillales</taxon>
        <taxon>Bacillaceae</taxon>
        <taxon>Sutcliffiella</taxon>
    </lineage>
</organism>
<evidence type="ECO:0000313" key="19">
    <source>
        <dbReference type="EMBL" id="TYS68628.1"/>
    </source>
</evidence>
<comment type="pathway">
    <text evidence="4 17">Amino-acid biosynthesis; L-valine biosynthesis; L-valine from pyruvate: step 4/4.</text>
</comment>
<dbReference type="Proteomes" id="UP000195573">
    <property type="component" value="Chromosome"/>
</dbReference>
<dbReference type="OrthoDB" id="9805628at2"/>
<dbReference type="GeneID" id="96738488"/>
<dbReference type="UniPathway" id="UPA00048">
    <property type="reaction ID" value="UER00073"/>
</dbReference>
<dbReference type="UniPathway" id="UPA00047">
    <property type="reaction ID" value="UER00058"/>
</dbReference>
<gene>
    <name evidence="17 19" type="primary">ilvE</name>
    <name evidence="18" type="ORF">B4U37_08630</name>
    <name evidence="19" type="ORF">FZC75_18220</name>
</gene>
<evidence type="ECO:0000256" key="8">
    <source>
        <dbReference type="ARBA" id="ARBA00022605"/>
    </source>
</evidence>
<proteinExistence type="inferred from homology"/>
<keyword evidence="11 17" id="KW-0100">Branched-chain amino acid biosynthesis</keyword>
<dbReference type="GO" id="GO:0009097">
    <property type="term" value="P:isoleucine biosynthetic process"/>
    <property type="evidence" value="ECO:0007669"/>
    <property type="project" value="UniProtKB-UniPathway"/>
</dbReference>
<sequence>MCRYIYMNGQLVEKEKAVVSVYDHGFLYGDGVFEGIRMYNGNVFRLREHLERLYDSARSVLLDVPYTMSELEDIIVETLRKNKLHDTAYIRLVLSRGVGDLGLDPTKCKTPNLIVIAEQLALFPKELYDVGITMVTVPTRRNRPDILSPKVKSLNYLNNIMVKAEANMAGANEALTLNTEGYVAEGSGQNIFILKGNKLLTPPSYVGALEGITRNAIIDLANEMGYDVREEPFTRHDVYVADEVFLTGTAAEVIPVISLDGRKIADGKPGKETHKILNRFRQLVVEDGHKVYPEETQVGWEINGGVLLGEALNH</sequence>
<name>A0A1Y0CMG9_9BACI</name>
<evidence type="ECO:0000256" key="3">
    <source>
        <dbReference type="ARBA" id="ARBA00004824"/>
    </source>
</evidence>
<dbReference type="InterPro" id="IPR005785">
    <property type="entry name" value="B_amino_transI"/>
</dbReference>
<keyword evidence="8 17" id="KW-0028">Amino-acid biosynthesis</keyword>
<dbReference type="InterPro" id="IPR050571">
    <property type="entry name" value="Class-IV_PLP-Dep_Aminotrnsfr"/>
</dbReference>
<comment type="function">
    <text evidence="2 17">Acts on leucine, isoleucine and valine.</text>
</comment>
<accession>A0A1Y0CMG9</accession>
<dbReference type="NCBIfam" id="NF005146">
    <property type="entry name" value="PRK06606.1"/>
    <property type="match status" value="1"/>
</dbReference>
<keyword evidence="9 17" id="KW-0808">Transferase</keyword>
<reference evidence="18 20" key="1">
    <citation type="submission" date="2017-04" db="EMBL/GenBank/DDBJ databases">
        <title>Complete Genome Sequence of the Bacillus horikoshii 20a strain from Cuatro Cienegas, Coahuila, Mexico.</title>
        <authorList>
            <person name="Zarza E."/>
            <person name="Alcaraz L.D."/>
            <person name="Aguilar-Salinas B."/>
            <person name="Islas A."/>
            <person name="Olmedo-Alvarez G."/>
        </authorList>
    </citation>
    <scope>NUCLEOTIDE SEQUENCE [LARGE SCALE GENOMIC DNA]</scope>
    <source>
        <strain evidence="18 20">20a</strain>
    </source>
</reference>
<dbReference type="PANTHER" id="PTHR42743">
    <property type="entry name" value="AMINO-ACID AMINOTRANSFERASE"/>
    <property type="match status" value="1"/>
</dbReference>
<evidence type="ECO:0000256" key="2">
    <source>
        <dbReference type="ARBA" id="ARBA00003109"/>
    </source>
</evidence>
<evidence type="ECO:0000256" key="11">
    <source>
        <dbReference type="ARBA" id="ARBA00023304"/>
    </source>
</evidence>
<comment type="catalytic activity">
    <reaction evidence="14 17">
        <text>L-leucine + 2-oxoglutarate = 4-methyl-2-oxopentanoate + L-glutamate</text>
        <dbReference type="Rhea" id="RHEA:18321"/>
        <dbReference type="ChEBI" id="CHEBI:16810"/>
        <dbReference type="ChEBI" id="CHEBI:17865"/>
        <dbReference type="ChEBI" id="CHEBI:29985"/>
        <dbReference type="ChEBI" id="CHEBI:57427"/>
        <dbReference type="EC" id="2.6.1.42"/>
    </reaction>
</comment>
<dbReference type="Gene3D" id="3.30.470.10">
    <property type="match status" value="1"/>
</dbReference>
<dbReference type="KEGG" id="bhk:B4U37_08630"/>
<evidence type="ECO:0000313" key="18">
    <source>
        <dbReference type="EMBL" id="ART76097.1"/>
    </source>
</evidence>
<dbReference type="GO" id="GO:0009099">
    <property type="term" value="P:L-valine biosynthetic process"/>
    <property type="evidence" value="ECO:0007669"/>
    <property type="project" value="UniProtKB-UniPathway"/>
</dbReference>
<dbReference type="GO" id="GO:0005829">
    <property type="term" value="C:cytosol"/>
    <property type="evidence" value="ECO:0007669"/>
    <property type="project" value="TreeGrafter"/>
</dbReference>
<evidence type="ECO:0000256" key="4">
    <source>
        <dbReference type="ARBA" id="ARBA00004931"/>
    </source>
</evidence>
<dbReference type="Gene3D" id="3.20.10.10">
    <property type="entry name" value="D-amino Acid Aminotransferase, subunit A, domain 2"/>
    <property type="match status" value="1"/>
</dbReference>
<keyword evidence="20" id="KW-1185">Reference proteome</keyword>
<evidence type="ECO:0000313" key="21">
    <source>
        <dbReference type="Proteomes" id="UP000324517"/>
    </source>
</evidence>
<dbReference type="PANTHER" id="PTHR42743:SF11">
    <property type="entry name" value="AMINODEOXYCHORISMATE LYASE"/>
    <property type="match status" value="1"/>
</dbReference>
<evidence type="ECO:0000256" key="6">
    <source>
        <dbReference type="ARBA" id="ARBA00009320"/>
    </source>
</evidence>
<dbReference type="GO" id="GO:0009098">
    <property type="term" value="P:L-leucine biosynthetic process"/>
    <property type="evidence" value="ECO:0007669"/>
    <property type="project" value="UniProtKB-UniPathway"/>
</dbReference>
<evidence type="ECO:0000256" key="9">
    <source>
        <dbReference type="ARBA" id="ARBA00022679"/>
    </source>
</evidence>
<dbReference type="InterPro" id="IPR001544">
    <property type="entry name" value="Aminotrans_IV"/>
</dbReference>
<dbReference type="Pfam" id="PF01063">
    <property type="entry name" value="Aminotran_4"/>
    <property type="match status" value="1"/>
</dbReference>
<evidence type="ECO:0000256" key="7">
    <source>
        <dbReference type="ARBA" id="ARBA00022576"/>
    </source>
</evidence>
<comment type="catalytic activity">
    <reaction evidence="13 17">
        <text>L-isoleucine + 2-oxoglutarate = (S)-3-methyl-2-oxopentanoate + L-glutamate</text>
        <dbReference type="Rhea" id="RHEA:24801"/>
        <dbReference type="ChEBI" id="CHEBI:16810"/>
        <dbReference type="ChEBI" id="CHEBI:29985"/>
        <dbReference type="ChEBI" id="CHEBI:35146"/>
        <dbReference type="ChEBI" id="CHEBI:58045"/>
        <dbReference type="EC" id="2.6.1.42"/>
    </reaction>
</comment>
<dbReference type="NCBIfam" id="NF006185">
    <property type="entry name" value="PRK08320.1"/>
    <property type="match status" value="1"/>
</dbReference>
<dbReference type="PROSITE" id="PS00770">
    <property type="entry name" value="AA_TRANSFER_CLASS_4"/>
    <property type="match status" value="1"/>
</dbReference>
<dbReference type="EMBL" id="VTET01000010">
    <property type="protein sequence ID" value="TYS68628.1"/>
    <property type="molecule type" value="Genomic_DNA"/>
</dbReference>
<comment type="similarity">
    <text evidence="6 15">Belongs to the class-IV pyridoxal-phosphate-dependent aminotransferase family.</text>
</comment>
<dbReference type="InterPro" id="IPR018300">
    <property type="entry name" value="Aminotrans_IV_CS"/>
</dbReference>
<dbReference type="FunFam" id="3.20.10.10:FF:000008">
    <property type="entry name" value="Branched-chain-amino-acid aminotransferase"/>
    <property type="match status" value="1"/>
</dbReference>
<evidence type="ECO:0000256" key="10">
    <source>
        <dbReference type="ARBA" id="ARBA00022898"/>
    </source>
</evidence>
<dbReference type="InterPro" id="IPR043131">
    <property type="entry name" value="BCAT-like_N"/>
</dbReference>
<dbReference type="EMBL" id="CP020880">
    <property type="protein sequence ID" value="ART76097.1"/>
    <property type="molecule type" value="Genomic_DNA"/>
</dbReference>
<keyword evidence="7 17" id="KW-0032">Aminotransferase</keyword>
<comment type="pathway">
    <text evidence="3 17">Amino-acid biosynthesis; L-isoleucine biosynthesis; L-isoleucine from 2-oxobutanoate: step 4/4.</text>
</comment>
<evidence type="ECO:0000256" key="1">
    <source>
        <dbReference type="ARBA" id="ARBA00001933"/>
    </source>
</evidence>
<dbReference type="RefSeq" id="WP_010192582.1">
    <property type="nucleotide sequence ID" value="NZ_CP020880.1"/>
</dbReference>
<dbReference type="GO" id="GO:0004084">
    <property type="term" value="F:branched-chain-amino-acid transaminase activity"/>
    <property type="evidence" value="ECO:0007669"/>
    <property type="project" value="UniProtKB-EC"/>
</dbReference>
<evidence type="ECO:0000256" key="13">
    <source>
        <dbReference type="ARBA" id="ARBA00048798"/>
    </source>
</evidence>
<evidence type="ECO:0000313" key="20">
    <source>
        <dbReference type="Proteomes" id="UP000195573"/>
    </source>
</evidence>
<dbReference type="CDD" id="cd01558">
    <property type="entry name" value="D-AAT_like"/>
    <property type="match status" value="1"/>
</dbReference>
<dbReference type="Proteomes" id="UP000324517">
    <property type="component" value="Unassembled WGS sequence"/>
</dbReference>
<keyword evidence="10 16" id="KW-0663">Pyridoxal phosphate</keyword>
<dbReference type="FunFam" id="3.30.470.10:FF:000006">
    <property type="entry name" value="Branched-chain-amino-acid aminotransferase"/>
    <property type="match status" value="1"/>
</dbReference>
<dbReference type="NCBIfam" id="TIGR01122">
    <property type="entry name" value="ilvE_I"/>
    <property type="match status" value="1"/>
</dbReference>
<evidence type="ECO:0000256" key="5">
    <source>
        <dbReference type="ARBA" id="ARBA00005072"/>
    </source>
</evidence>
<dbReference type="InterPro" id="IPR036038">
    <property type="entry name" value="Aminotransferase-like"/>
</dbReference>
<reference evidence="19 21" key="2">
    <citation type="submission" date="2019-08" db="EMBL/GenBank/DDBJ databases">
        <title>Bacillus genomes from the desert of Cuatro Cienegas, Coahuila.</title>
        <authorList>
            <person name="Olmedo-Alvarez G."/>
        </authorList>
    </citation>
    <scope>NUCLEOTIDE SEQUENCE [LARGE SCALE GENOMIC DNA]</scope>
    <source>
        <strain evidence="19 21">CH98b_3T</strain>
    </source>
</reference>
<evidence type="ECO:0000256" key="17">
    <source>
        <dbReference type="RuleBase" id="RU364094"/>
    </source>
</evidence>
<comment type="pathway">
    <text evidence="5 17">Amino-acid biosynthesis; L-leucine biosynthesis; L-leucine from 3-methyl-2-oxobutanoate: step 4/4.</text>
</comment>
<dbReference type="UniPathway" id="UPA00049">
    <property type="reaction ID" value="UER00062"/>
</dbReference>
<evidence type="ECO:0000256" key="16">
    <source>
        <dbReference type="RuleBase" id="RU004516"/>
    </source>
</evidence>
<comment type="catalytic activity">
    <reaction evidence="12 17">
        <text>L-valine + 2-oxoglutarate = 3-methyl-2-oxobutanoate + L-glutamate</text>
        <dbReference type="Rhea" id="RHEA:24813"/>
        <dbReference type="ChEBI" id="CHEBI:11851"/>
        <dbReference type="ChEBI" id="CHEBI:16810"/>
        <dbReference type="ChEBI" id="CHEBI:29985"/>
        <dbReference type="ChEBI" id="CHEBI:57762"/>
        <dbReference type="EC" id="2.6.1.42"/>
    </reaction>
</comment>